<name>A0ABR1LQ16_9PEZI</name>
<gene>
    <name evidence="1" type="ORF">J3D65DRAFT_603279</name>
</gene>
<accession>A0ABR1LQ16</accession>
<evidence type="ECO:0000313" key="1">
    <source>
        <dbReference type="EMBL" id="KAK7537279.1"/>
    </source>
</evidence>
<keyword evidence="2" id="KW-1185">Reference proteome</keyword>
<proteinExistence type="predicted"/>
<dbReference type="GeneID" id="92031101"/>
<dbReference type="RefSeq" id="XP_066655430.1">
    <property type="nucleotide sequence ID" value="XM_066798195.1"/>
</dbReference>
<dbReference type="Proteomes" id="UP001360953">
    <property type="component" value="Unassembled WGS sequence"/>
</dbReference>
<organism evidence="1 2">
    <name type="scientific">Phyllosticta citribraziliensis</name>
    <dbReference type="NCBI Taxonomy" id="989973"/>
    <lineage>
        <taxon>Eukaryota</taxon>
        <taxon>Fungi</taxon>
        <taxon>Dikarya</taxon>
        <taxon>Ascomycota</taxon>
        <taxon>Pezizomycotina</taxon>
        <taxon>Dothideomycetes</taxon>
        <taxon>Dothideomycetes incertae sedis</taxon>
        <taxon>Botryosphaeriales</taxon>
        <taxon>Phyllostictaceae</taxon>
        <taxon>Phyllosticta</taxon>
    </lineage>
</organism>
<comment type="caution">
    <text evidence="1">The sequence shown here is derived from an EMBL/GenBank/DDBJ whole genome shotgun (WGS) entry which is preliminary data.</text>
</comment>
<evidence type="ECO:0000313" key="2">
    <source>
        <dbReference type="Proteomes" id="UP001360953"/>
    </source>
</evidence>
<protein>
    <submittedName>
        <fullName evidence="1">Uncharacterized protein</fullName>
    </submittedName>
</protein>
<reference evidence="1 2" key="1">
    <citation type="submission" date="2024-04" db="EMBL/GenBank/DDBJ databases">
        <title>Phyllosticta paracitricarpa is synonymous to the EU quarantine fungus P. citricarpa based on phylogenomic analyses.</title>
        <authorList>
            <consortium name="Lawrence Berkeley National Laboratory"/>
            <person name="Van ingen-buijs V.A."/>
            <person name="Van westerhoven A.C."/>
            <person name="Haridas S."/>
            <person name="Skiadas P."/>
            <person name="Martin F."/>
            <person name="Groenewald J.Z."/>
            <person name="Crous P.W."/>
            <person name="Seidl M.F."/>
        </authorList>
    </citation>
    <scope>NUCLEOTIDE SEQUENCE [LARGE SCALE GENOMIC DNA]</scope>
    <source>
        <strain evidence="1 2">CPC 17464</strain>
    </source>
</reference>
<dbReference type="EMBL" id="JBBPEH010000006">
    <property type="protein sequence ID" value="KAK7537279.1"/>
    <property type="molecule type" value="Genomic_DNA"/>
</dbReference>
<sequence>MCQDSKTDSANPVEYFYATPDRYLPDPTVLIRRLDPHQMACLFMGGVFSDKILKDDSLDTYIRMRTGYLDCPFGTLGTFCTHVFLYRLWIERLKVMNPLHYYWLSQTGCIVPHLCPSPGSELAKWVAASVAPYHLPHSFYVDNKIDPKTAYQPLVPAHAEDSRFWLFLSGELLDELLGSCSDDDLESKDSETEVMSGSE</sequence>